<evidence type="ECO:0000313" key="3">
    <source>
        <dbReference type="EMBL" id="KAF3337206.1"/>
    </source>
</evidence>
<dbReference type="Proteomes" id="UP000623129">
    <property type="component" value="Unassembled WGS sequence"/>
</dbReference>
<name>A0A833RJW3_9POAL</name>
<sequence>MQDPRGISTLKPKKVNKAANPLAVKLKIRSPSMHPKGVERETIGGAKQKATATKRGFKNVGSSHLSNTNSHLTGPGSAEDYRILRRKYLMLEEENFSLDKVLAEADDEARALEEEKSALLDQLVVLEGLVGPSESGSSHGRK</sequence>
<evidence type="ECO:0000256" key="2">
    <source>
        <dbReference type="SAM" id="MobiDB-lite"/>
    </source>
</evidence>
<dbReference type="AlphaFoldDB" id="A0A833RJW3"/>
<reference evidence="3" key="1">
    <citation type="submission" date="2020-01" db="EMBL/GenBank/DDBJ databases">
        <title>Genome sequence of Kobresia littledalei, the first chromosome-level genome in the family Cyperaceae.</title>
        <authorList>
            <person name="Qu G."/>
        </authorList>
    </citation>
    <scope>NUCLEOTIDE SEQUENCE</scope>
    <source>
        <strain evidence="3">C.B.Clarke</strain>
        <tissue evidence="3">Leaf</tissue>
    </source>
</reference>
<keyword evidence="4" id="KW-1185">Reference proteome</keyword>
<dbReference type="PANTHER" id="PTHR37740">
    <property type="entry name" value="OS02G0193500 PROTEIN"/>
    <property type="match status" value="1"/>
</dbReference>
<gene>
    <name evidence="3" type="ORF">FCM35_KLT17793</name>
</gene>
<dbReference type="OrthoDB" id="1742859at2759"/>
<feature type="compositionally biased region" description="Polar residues" evidence="2">
    <location>
        <begin position="60"/>
        <end position="72"/>
    </location>
</feature>
<accession>A0A833RJW3</accession>
<organism evidence="3 4">
    <name type="scientific">Carex littledalei</name>
    <dbReference type="NCBI Taxonomy" id="544730"/>
    <lineage>
        <taxon>Eukaryota</taxon>
        <taxon>Viridiplantae</taxon>
        <taxon>Streptophyta</taxon>
        <taxon>Embryophyta</taxon>
        <taxon>Tracheophyta</taxon>
        <taxon>Spermatophyta</taxon>
        <taxon>Magnoliopsida</taxon>
        <taxon>Liliopsida</taxon>
        <taxon>Poales</taxon>
        <taxon>Cyperaceae</taxon>
        <taxon>Cyperoideae</taxon>
        <taxon>Cariceae</taxon>
        <taxon>Carex</taxon>
        <taxon>Carex subgen. Euthyceras</taxon>
    </lineage>
</organism>
<feature type="coiled-coil region" evidence="1">
    <location>
        <begin position="95"/>
        <end position="129"/>
    </location>
</feature>
<proteinExistence type="predicted"/>
<protein>
    <submittedName>
        <fullName evidence="3">Uncharacterized protein</fullName>
    </submittedName>
</protein>
<keyword evidence="1" id="KW-0175">Coiled coil</keyword>
<evidence type="ECO:0000256" key="1">
    <source>
        <dbReference type="SAM" id="Coils"/>
    </source>
</evidence>
<comment type="caution">
    <text evidence="3">The sequence shown here is derived from an EMBL/GenBank/DDBJ whole genome shotgun (WGS) entry which is preliminary data.</text>
</comment>
<dbReference type="EMBL" id="SWLB01000006">
    <property type="protein sequence ID" value="KAF3337206.1"/>
    <property type="molecule type" value="Genomic_DNA"/>
</dbReference>
<feature type="region of interest" description="Disordered" evidence="2">
    <location>
        <begin position="29"/>
        <end position="77"/>
    </location>
</feature>
<dbReference type="PANTHER" id="PTHR37740:SF1">
    <property type="entry name" value="OS02G0193500 PROTEIN"/>
    <property type="match status" value="1"/>
</dbReference>
<evidence type="ECO:0000313" key="4">
    <source>
        <dbReference type="Proteomes" id="UP000623129"/>
    </source>
</evidence>